<dbReference type="InterPro" id="IPR025430">
    <property type="entry name" value="DUF4167"/>
</dbReference>
<feature type="compositionally biased region" description="Pro residues" evidence="1">
    <location>
        <begin position="273"/>
        <end position="308"/>
    </location>
</feature>
<sequence length="352" mass="38194">MRGRNRNGGGGKGPNPLSRSYESNGPDVKVRGTAAHIAEKYVQLARDAQSSGDPILAEAYLQHAEHYFRIIAAAQPQFNGQQAYGYNPDEDDDGEDGDFEGPIPSMPQASPMPSQQGGDEQPRFHQRDRNFGERPPYNDRQGQGGEGERFRNERFQSERGPRPERFQPQDRPQDRPQERPQERSYDGAPNGFRGEAVEGERAPFQPRNRRERFRDRQTQERYGERGNGERQPYQERGFQPQPVVPIDQPQPDVSDEGALSALPSFITGAPAVSAPPPVPAPAAPVPPAPAPAVPVPAAPVSAAPPPAAAPAEPAAAPAEGEGEARPLRARRRRATPKKAEAAAEAGEAPAGE</sequence>
<protein>
    <recommendedName>
        <fullName evidence="2">DUF4167 domain-containing protein</fullName>
    </recommendedName>
</protein>
<dbReference type="Proteomes" id="UP001242480">
    <property type="component" value="Unassembled WGS sequence"/>
</dbReference>
<feature type="region of interest" description="Disordered" evidence="1">
    <location>
        <begin position="1"/>
        <end position="30"/>
    </location>
</feature>
<dbReference type="Pfam" id="PF13763">
    <property type="entry name" value="DUF4167"/>
    <property type="match status" value="1"/>
</dbReference>
<keyword evidence="4" id="KW-1185">Reference proteome</keyword>
<dbReference type="EMBL" id="JAUSVX010000001">
    <property type="protein sequence ID" value="MDQ0467935.1"/>
    <property type="molecule type" value="Genomic_DNA"/>
</dbReference>
<organism evidence="3 4">
    <name type="scientific">Labrys wisconsinensis</name>
    <dbReference type="NCBI Taxonomy" id="425677"/>
    <lineage>
        <taxon>Bacteria</taxon>
        <taxon>Pseudomonadati</taxon>
        <taxon>Pseudomonadota</taxon>
        <taxon>Alphaproteobacteria</taxon>
        <taxon>Hyphomicrobiales</taxon>
        <taxon>Xanthobacteraceae</taxon>
        <taxon>Labrys</taxon>
    </lineage>
</organism>
<feature type="compositionally biased region" description="Basic and acidic residues" evidence="1">
    <location>
        <begin position="120"/>
        <end position="132"/>
    </location>
</feature>
<comment type="caution">
    <text evidence="3">The sequence shown here is derived from an EMBL/GenBank/DDBJ whole genome shotgun (WGS) entry which is preliminary data.</text>
</comment>
<dbReference type="RefSeq" id="WP_307268296.1">
    <property type="nucleotide sequence ID" value="NZ_JAUSVX010000001.1"/>
</dbReference>
<evidence type="ECO:0000313" key="3">
    <source>
        <dbReference type="EMBL" id="MDQ0467935.1"/>
    </source>
</evidence>
<gene>
    <name evidence="3" type="ORF">QO011_000930</name>
</gene>
<feature type="compositionally biased region" description="Basic and acidic residues" evidence="1">
    <location>
        <begin position="146"/>
        <end position="185"/>
    </location>
</feature>
<proteinExistence type="predicted"/>
<evidence type="ECO:0000313" key="4">
    <source>
        <dbReference type="Proteomes" id="UP001242480"/>
    </source>
</evidence>
<feature type="region of interest" description="Disordered" evidence="1">
    <location>
        <begin position="81"/>
        <end position="352"/>
    </location>
</feature>
<evidence type="ECO:0000256" key="1">
    <source>
        <dbReference type="SAM" id="MobiDB-lite"/>
    </source>
</evidence>
<feature type="compositionally biased region" description="Basic residues" evidence="1">
    <location>
        <begin position="327"/>
        <end position="336"/>
    </location>
</feature>
<feature type="compositionally biased region" description="Acidic residues" evidence="1">
    <location>
        <begin position="88"/>
        <end position="99"/>
    </location>
</feature>
<feature type="compositionally biased region" description="Gly residues" evidence="1">
    <location>
        <begin position="1"/>
        <end position="13"/>
    </location>
</feature>
<evidence type="ECO:0000259" key="2">
    <source>
        <dbReference type="Pfam" id="PF13763"/>
    </source>
</evidence>
<name>A0ABU0J0Z7_9HYPH</name>
<reference evidence="3 4" key="1">
    <citation type="submission" date="2023-07" db="EMBL/GenBank/DDBJ databases">
        <title>Genomic Encyclopedia of Type Strains, Phase IV (KMG-IV): sequencing the most valuable type-strain genomes for metagenomic binning, comparative biology and taxonomic classification.</title>
        <authorList>
            <person name="Goeker M."/>
        </authorList>
    </citation>
    <scope>NUCLEOTIDE SEQUENCE [LARGE SCALE GENOMIC DNA]</scope>
    <source>
        <strain evidence="3 4">DSM 19619</strain>
    </source>
</reference>
<feature type="compositionally biased region" description="Low complexity" evidence="1">
    <location>
        <begin position="239"/>
        <end position="252"/>
    </location>
</feature>
<feature type="compositionally biased region" description="Low complexity" evidence="1">
    <location>
        <begin position="100"/>
        <end position="116"/>
    </location>
</feature>
<feature type="compositionally biased region" description="Low complexity" evidence="1">
    <location>
        <begin position="309"/>
        <end position="319"/>
    </location>
</feature>
<feature type="compositionally biased region" description="Low complexity" evidence="1">
    <location>
        <begin position="342"/>
        <end position="352"/>
    </location>
</feature>
<feature type="compositionally biased region" description="Basic and acidic residues" evidence="1">
    <location>
        <begin position="212"/>
        <end position="228"/>
    </location>
</feature>
<feature type="domain" description="DUF4167" evidence="2">
    <location>
        <begin position="2"/>
        <end position="77"/>
    </location>
</feature>
<accession>A0ABU0J0Z7</accession>